<accession>A0A510DWQ6</accession>
<keyword evidence="8" id="KW-1185">Reference proteome</keyword>
<dbReference type="SFLD" id="SFLDS00003">
    <property type="entry name" value="Haloacid_Dehalogenase"/>
    <property type="match status" value="1"/>
</dbReference>
<dbReference type="Gene3D" id="3.40.50.1000">
    <property type="entry name" value="HAD superfamily/HAD-like"/>
    <property type="match status" value="1"/>
</dbReference>
<dbReference type="Pfam" id="PF00702">
    <property type="entry name" value="Hydrolase"/>
    <property type="match status" value="1"/>
</dbReference>
<evidence type="ECO:0000256" key="4">
    <source>
        <dbReference type="ARBA" id="ARBA00022801"/>
    </source>
</evidence>
<dbReference type="GO" id="GO:0016791">
    <property type="term" value="F:phosphatase activity"/>
    <property type="evidence" value="ECO:0007669"/>
    <property type="project" value="TreeGrafter"/>
</dbReference>
<keyword evidence="3" id="KW-0479">Metal-binding</keyword>
<evidence type="ECO:0000313" key="7">
    <source>
        <dbReference type="EMBL" id="BBG27166.1"/>
    </source>
</evidence>
<comment type="similarity">
    <text evidence="2">Belongs to the HAD-like hydrolase superfamily.</text>
</comment>
<dbReference type="Gene3D" id="1.20.120.710">
    <property type="entry name" value="Haloacid dehalogenase hydrolase-like domain"/>
    <property type="match status" value="1"/>
</dbReference>
<evidence type="ECO:0000256" key="2">
    <source>
        <dbReference type="ARBA" id="ARBA00007958"/>
    </source>
</evidence>
<keyword evidence="4" id="KW-0378">Hydrolase</keyword>
<dbReference type="InterPro" id="IPR023214">
    <property type="entry name" value="HAD_sf"/>
</dbReference>
<dbReference type="SFLD" id="SFLDG01129">
    <property type="entry name" value="C1.5:_HAD__Beta-PGM__Phosphata"/>
    <property type="match status" value="1"/>
</dbReference>
<dbReference type="NCBIfam" id="TIGR01549">
    <property type="entry name" value="HAD-SF-IA-v1"/>
    <property type="match status" value="1"/>
</dbReference>
<sequence>MSRPFSAAKAVFFDYDNTLVDFQSSSIKALDKVSAEIRDYLIDEAKEDISLSKIKQVVFDTSNKLDEEGVVDRNTWWSSSLDALGIKGVDRSQFYDWTNLYWSIASQSEPFPDALQFLDYLVNKRYVIGMITNSDGEGGNKKKRISKFPLYNVFNVVIIGGEDGIKPKPNIDPFIIACEKASLSPDKCVMIGDDPVKDCLASKKAGYNAILVDRSNKVKFPELYADFVTYKLVDLEELL</sequence>
<protein>
    <submittedName>
        <fullName evidence="6">Phosphoglycolate phosphatase</fullName>
    </submittedName>
</protein>
<evidence type="ECO:0000313" key="6">
    <source>
        <dbReference type="EMBL" id="BBG24408.1"/>
    </source>
</evidence>
<comment type="cofactor">
    <cofactor evidence="1">
        <name>Mg(2+)</name>
        <dbReference type="ChEBI" id="CHEBI:18420"/>
    </cofactor>
</comment>
<dbReference type="Proteomes" id="UP000322983">
    <property type="component" value="Chromosome"/>
</dbReference>
<organism evidence="6 8">
    <name type="scientific">Sulfuracidifex tepidarius</name>
    <dbReference type="NCBI Taxonomy" id="1294262"/>
    <lineage>
        <taxon>Archaea</taxon>
        <taxon>Thermoproteota</taxon>
        <taxon>Thermoprotei</taxon>
        <taxon>Sulfolobales</taxon>
        <taxon>Sulfolobaceae</taxon>
        <taxon>Sulfuracidifex</taxon>
    </lineage>
</organism>
<evidence type="ECO:0000256" key="1">
    <source>
        <dbReference type="ARBA" id="ARBA00001946"/>
    </source>
</evidence>
<dbReference type="EMBL" id="AP018930">
    <property type="protein sequence ID" value="BBG27166.1"/>
    <property type="molecule type" value="Genomic_DNA"/>
</dbReference>
<evidence type="ECO:0000313" key="9">
    <source>
        <dbReference type="Proteomes" id="UP000325030"/>
    </source>
</evidence>
<dbReference type="STRING" id="1294262.GCA_001316085_00298"/>
<dbReference type="GO" id="GO:0046872">
    <property type="term" value="F:metal ion binding"/>
    <property type="evidence" value="ECO:0007669"/>
    <property type="project" value="UniProtKB-KW"/>
</dbReference>
<dbReference type="KEGG" id="step:IC006_1720"/>
<keyword evidence="5" id="KW-0460">Magnesium</keyword>
<dbReference type="AlphaFoldDB" id="A0A510DWQ6"/>
<evidence type="ECO:0000256" key="3">
    <source>
        <dbReference type="ARBA" id="ARBA00022723"/>
    </source>
</evidence>
<dbReference type="Proteomes" id="UP000325030">
    <property type="component" value="Chromosome"/>
</dbReference>
<dbReference type="PANTHER" id="PTHR46470">
    <property type="entry name" value="N-ACYLNEURAMINATE-9-PHOSPHATASE"/>
    <property type="match status" value="1"/>
</dbReference>
<evidence type="ECO:0000313" key="8">
    <source>
        <dbReference type="Proteomes" id="UP000322983"/>
    </source>
</evidence>
<dbReference type="SUPFAM" id="SSF56784">
    <property type="entry name" value="HAD-like"/>
    <property type="match status" value="1"/>
</dbReference>
<name>A0A510DWQ6_9CREN</name>
<dbReference type="PANTHER" id="PTHR46470:SF2">
    <property type="entry name" value="GLYCERALDEHYDE 3-PHOSPHATE PHOSPHATASE"/>
    <property type="match status" value="1"/>
</dbReference>
<gene>
    <name evidence="6" type="ORF">IC006_1720</name>
    <name evidence="7" type="ORF">IC007_1698</name>
</gene>
<dbReference type="GO" id="GO:0044281">
    <property type="term" value="P:small molecule metabolic process"/>
    <property type="evidence" value="ECO:0007669"/>
    <property type="project" value="UniProtKB-ARBA"/>
</dbReference>
<dbReference type="EMBL" id="AP018929">
    <property type="protein sequence ID" value="BBG24408.1"/>
    <property type="molecule type" value="Genomic_DNA"/>
</dbReference>
<dbReference type="InterPro" id="IPR006439">
    <property type="entry name" value="HAD-SF_hydro_IA"/>
</dbReference>
<reference evidence="6 8" key="2">
    <citation type="journal article" date="2020" name="Int. J. Syst. Evol. Microbiol.">
        <title>Sulfuracidifex tepidarius gen. nov., sp. nov. and transfer of Sulfolobus metallicus Huber and Stetter 1992 to the genus Sulfuracidifex as Sulfuracidifex metallicus comb. nov.</title>
        <authorList>
            <person name="Itoh T."/>
            <person name="Miura T."/>
            <person name="Sakai H.D."/>
            <person name="Kato S."/>
            <person name="Ohkuma M."/>
            <person name="Takashina T."/>
        </authorList>
    </citation>
    <scope>NUCLEOTIDE SEQUENCE [LARGE SCALE GENOMIC DNA]</scope>
    <source>
        <strain evidence="6 8">IC-006</strain>
        <strain evidence="7">IC-007</strain>
    </source>
</reference>
<dbReference type="InterPro" id="IPR036412">
    <property type="entry name" value="HAD-like_sf"/>
</dbReference>
<accession>A0A510E3W3</accession>
<dbReference type="InterPro" id="IPR051400">
    <property type="entry name" value="HAD-like_hydrolase"/>
</dbReference>
<proteinExistence type="inferred from homology"/>
<reference evidence="9" key="1">
    <citation type="submission" date="2018-09" db="EMBL/GenBank/DDBJ databases">
        <title>Complete Genome Sequencing of Sulfolobus sp. JCM 16834.</title>
        <authorList>
            <person name="Kato S."/>
            <person name="Itoh T."/>
            <person name="Ohkuma M."/>
        </authorList>
    </citation>
    <scope>NUCLEOTIDE SEQUENCE [LARGE SCALE GENOMIC DNA]</scope>
    <source>
        <strain evidence="9">IC-007</strain>
    </source>
</reference>
<evidence type="ECO:0000256" key="5">
    <source>
        <dbReference type="ARBA" id="ARBA00022842"/>
    </source>
</evidence>